<protein>
    <submittedName>
        <fullName evidence="1">Uncharacterized protein</fullName>
    </submittedName>
</protein>
<sequence>MEFIRDIYMIKEDFELPERLITARFNTFFTRSSHRWYIKLRQAHGHRSWTWWKSQIINRWSNDAWRLKWEQPLNLPNLMLIKSKLYHGFAKKKAD</sequence>
<proteinExistence type="predicted"/>
<dbReference type="Proteomes" id="UP000765509">
    <property type="component" value="Unassembled WGS sequence"/>
</dbReference>
<name>A0A9Q3EE46_9BASI</name>
<reference evidence="1" key="1">
    <citation type="submission" date="2021-03" db="EMBL/GenBank/DDBJ databases">
        <title>Draft genome sequence of rust myrtle Austropuccinia psidii MF-1, a brazilian biotype.</title>
        <authorList>
            <person name="Quecine M.C."/>
            <person name="Pachon D.M.R."/>
            <person name="Bonatelli M.L."/>
            <person name="Correr F.H."/>
            <person name="Franceschini L.M."/>
            <person name="Leite T.F."/>
            <person name="Margarido G.R.A."/>
            <person name="Almeida C.A."/>
            <person name="Ferrarezi J.A."/>
            <person name="Labate C.A."/>
        </authorList>
    </citation>
    <scope>NUCLEOTIDE SEQUENCE</scope>
    <source>
        <strain evidence="1">MF-1</strain>
    </source>
</reference>
<dbReference type="EMBL" id="AVOT02027312">
    <property type="protein sequence ID" value="MBW0519318.1"/>
    <property type="molecule type" value="Genomic_DNA"/>
</dbReference>
<dbReference type="AlphaFoldDB" id="A0A9Q3EE46"/>
<gene>
    <name evidence="1" type="ORF">O181_059033</name>
</gene>
<keyword evidence="2" id="KW-1185">Reference proteome</keyword>
<organism evidence="1 2">
    <name type="scientific">Austropuccinia psidii MF-1</name>
    <dbReference type="NCBI Taxonomy" id="1389203"/>
    <lineage>
        <taxon>Eukaryota</taxon>
        <taxon>Fungi</taxon>
        <taxon>Dikarya</taxon>
        <taxon>Basidiomycota</taxon>
        <taxon>Pucciniomycotina</taxon>
        <taxon>Pucciniomycetes</taxon>
        <taxon>Pucciniales</taxon>
        <taxon>Sphaerophragmiaceae</taxon>
        <taxon>Austropuccinia</taxon>
    </lineage>
</organism>
<evidence type="ECO:0000313" key="2">
    <source>
        <dbReference type="Proteomes" id="UP000765509"/>
    </source>
</evidence>
<accession>A0A9Q3EE46</accession>
<evidence type="ECO:0000313" key="1">
    <source>
        <dbReference type="EMBL" id="MBW0519318.1"/>
    </source>
</evidence>
<comment type="caution">
    <text evidence="1">The sequence shown here is derived from an EMBL/GenBank/DDBJ whole genome shotgun (WGS) entry which is preliminary data.</text>
</comment>